<protein>
    <submittedName>
        <fullName evidence="2">Uncharacterized protein</fullName>
    </submittedName>
</protein>
<dbReference type="EMBL" id="ML179075">
    <property type="protein sequence ID" value="THV02619.1"/>
    <property type="molecule type" value="Genomic_DNA"/>
</dbReference>
<proteinExistence type="predicted"/>
<feature type="region of interest" description="Disordered" evidence="1">
    <location>
        <begin position="1"/>
        <end position="62"/>
    </location>
</feature>
<evidence type="ECO:0000313" key="2">
    <source>
        <dbReference type="EMBL" id="THV02619.1"/>
    </source>
</evidence>
<evidence type="ECO:0000256" key="1">
    <source>
        <dbReference type="SAM" id="MobiDB-lite"/>
    </source>
</evidence>
<accession>A0A4S8MJL9</accession>
<dbReference type="OrthoDB" id="2885930at2759"/>
<evidence type="ECO:0000313" key="3">
    <source>
        <dbReference type="Proteomes" id="UP000297245"/>
    </source>
</evidence>
<organism evidence="2 3">
    <name type="scientific">Dendrothele bispora (strain CBS 962.96)</name>
    <dbReference type="NCBI Taxonomy" id="1314807"/>
    <lineage>
        <taxon>Eukaryota</taxon>
        <taxon>Fungi</taxon>
        <taxon>Dikarya</taxon>
        <taxon>Basidiomycota</taxon>
        <taxon>Agaricomycotina</taxon>
        <taxon>Agaricomycetes</taxon>
        <taxon>Agaricomycetidae</taxon>
        <taxon>Agaricales</taxon>
        <taxon>Agaricales incertae sedis</taxon>
        <taxon>Dendrothele</taxon>
    </lineage>
</organism>
<name>A0A4S8MJL9_DENBC</name>
<sequence length="634" mass="68776">MSPTTTTTTMTDPHSMVENRSMISDNGSCESGPAVAVAALRPPSHRQPSSIDENHVSNTGSSCTPPFFPPLTENDEFDIFELELVIDSGAKSSEIFVRSRSKALSTGRPIYKAEKKARNHFLGKKNLSMTIYRSDGWDSITSEPVAKKGKAYVVIFEAPDENPRAIDAVAAKKSNVLAGTVRGDHILLTPYCGNYDPQKSRTGLRDNAAFHFFPLHITEFERPTVVGHSSLHGGVGRGGAKPGVGGGMRPSTVVGAQTIPSALTKPYSGGGYFVFDADNQGRKELLCTLYCTGYERRHRIKSGDIAVAELRLTRPALDLGGDMSDPNTPGGGSSLWKRLFRERHVSLHISKRGLEAALVGPHVNMVVPNPESKSRYTLTVGQGKEVVITAFMMSILGIEHEGLENKKWAWLQGPVKYGQNGTSLSGSEAPADTGSVMLEKYDSLGSGHDHVQSRFDNMSLVDGVPPKPHFDQWKVMTYHSNAGVEVVPSAEPVAITTEDEFVAIDGRGKEIFHQHIPQQTHAHAIQSTPSRVNSSLHQSQASDASMYSDEYNNSRGLPVQVHRAPAPLPHYVYPVPPPPPHPLHGSEVNPDGSGGELANWIQEPNDDEYPPIVRKEGPKVTGKPKPGAEGGIYW</sequence>
<dbReference type="AlphaFoldDB" id="A0A4S8MJL9"/>
<reference evidence="2 3" key="1">
    <citation type="journal article" date="2019" name="Nat. Ecol. Evol.">
        <title>Megaphylogeny resolves global patterns of mushroom evolution.</title>
        <authorList>
            <person name="Varga T."/>
            <person name="Krizsan K."/>
            <person name="Foldi C."/>
            <person name="Dima B."/>
            <person name="Sanchez-Garcia M."/>
            <person name="Sanchez-Ramirez S."/>
            <person name="Szollosi G.J."/>
            <person name="Szarkandi J.G."/>
            <person name="Papp V."/>
            <person name="Albert L."/>
            <person name="Andreopoulos W."/>
            <person name="Angelini C."/>
            <person name="Antonin V."/>
            <person name="Barry K.W."/>
            <person name="Bougher N.L."/>
            <person name="Buchanan P."/>
            <person name="Buyck B."/>
            <person name="Bense V."/>
            <person name="Catcheside P."/>
            <person name="Chovatia M."/>
            <person name="Cooper J."/>
            <person name="Damon W."/>
            <person name="Desjardin D."/>
            <person name="Finy P."/>
            <person name="Geml J."/>
            <person name="Haridas S."/>
            <person name="Hughes K."/>
            <person name="Justo A."/>
            <person name="Karasinski D."/>
            <person name="Kautmanova I."/>
            <person name="Kiss B."/>
            <person name="Kocsube S."/>
            <person name="Kotiranta H."/>
            <person name="LaButti K.M."/>
            <person name="Lechner B.E."/>
            <person name="Liimatainen K."/>
            <person name="Lipzen A."/>
            <person name="Lukacs Z."/>
            <person name="Mihaltcheva S."/>
            <person name="Morgado L.N."/>
            <person name="Niskanen T."/>
            <person name="Noordeloos M.E."/>
            <person name="Ohm R.A."/>
            <person name="Ortiz-Santana B."/>
            <person name="Ovrebo C."/>
            <person name="Racz N."/>
            <person name="Riley R."/>
            <person name="Savchenko A."/>
            <person name="Shiryaev A."/>
            <person name="Soop K."/>
            <person name="Spirin V."/>
            <person name="Szebenyi C."/>
            <person name="Tomsovsky M."/>
            <person name="Tulloss R.E."/>
            <person name="Uehling J."/>
            <person name="Grigoriev I.V."/>
            <person name="Vagvolgyi C."/>
            <person name="Papp T."/>
            <person name="Martin F.M."/>
            <person name="Miettinen O."/>
            <person name="Hibbett D.S."/>
            <person name="Nagy L.G."/>
        </authorList>
    </citation>
    <scope>NUCLEOTIDE SEQUENCE [LARGE SCALE GENOMIC DNA]</scope>
    <source>
        <strain evidence="2 3">CBS 962.96</strain>
    </source>
</reference>
<feature type="compositionally biased region" description="Polar residues" evidence="1">
    <location>
        <begin position="46"/>
        <end position="62"/>
    </location>
</feature>
<dbReference type="Proteomes" id="UP000297245">
    <property type="component" value="Unassembled WGS sequence"/>
</dbReference>
<gene>
    <name evidence="2" type="ORF">K435DRAFT_852645</name>
</gene>
<feature type="region of interest" description="Disordered" evidence="1">
    <location>
        <begin position="603"/>
        <end position="634"/>
    </location>
</feature>
<feature type="compositionally biased region" description="Low complexity" evidence="1">
    <location>
        <begin position="1"/>
        <end position="11"/>
    </location>
</feature>
<keyword evidence="3" id="KW-1185">Reference proteome</keyword>